<keyword evidence="1" id="KW-0472">Membrane</keyword>
<feature type="transmembrane region" description="Helical" evidence="1">
    <location>
        <begin position="140"/>
        <end position="160"/>
    </location>
</feature>
<feature type="transmembrane region" description="Helical" evidence="1">
    <location>
        <begin position="213"/>
        <end position="232"/>
    </location>
</feature>
<reference evidence="2 3" key="1">
    <citation type="submission" date="2023-07" db="EMBL/GenBank/DDBJ databases">
        <title>The novel representative of Negativicutes class, Anaeroselena agilis gen. nov. sp. nov.</title>
        <authorList>
            <person name="Prokofeva M.I."/>
            <person name="Elcheninov A.G."/>
            <person name="Klyukina A."/>
            <person name="Kublanov I.V."/>
            <person name="Frolov E.N."/>
            <person name="Podosokorskaya O.A."/>
        </authorList>
    </citation>
    <scope>NUCLEOTIDE SEQUENCE [LARGE SCALE GENOMIC DNA]</scope>
    <source>
        <strain evidence="2 3">4137-cl</strain>
    </source>
</reference>
<evidence type="ECO:0000313" key="2">
    <source>
        <dbReference type="EMBL" id="MDT8899751.1"/>
    </source>
</evidence>
<feature type="transmembrane region" description="Helical" evidence="1">
    <location>
        <begin position="339"/>
        <end position="360"/>
    </location>
</feature>
<feature type="transmembrane region" description="Helical" evidence="1">
    <location>
        <begin position="238"/>
        <end position="258"/>
    </location>
</feature>
<evidence type="ECO:0000256" key="1">
    <source>
        <dbReference type="SAM" id="Phobius"/>
    </source>
</evidence>
<dbReference type="RefSeq" id="WP_413778319.1">
    <property type="nucleotide sequence ID" value="NZ_JAUOZS010000001.1"/>
</dbReference>
<feature type="transmembrane region" description="Helical" evidence="1">
    <location>
        <begin position="76"/>
        <end position="98"/>
    </location>
</feature>
<feature type="transmembrane region" description="Helical" evidence="1">
    <location>
        <begin position="47"/>
        <end position="64"/>
    </location>
</feature>
<proteinExistence type="predicted"/>
<feature type="transmembrane region" description="Helical" evidence="1">
    <location>
        <begin position="270"/>
        <end position="294"/>
    </location>
</feature>
<feature type="transmembrane region" description="Helical" evidence="1">
    <location>
        <begin position="172"/>
        <end position="192"/>
    </location>
</feature>
<name>A0ABU3NV98_9FIRM</name>
<feature type="transmembrane region" description="Helical" evidence="1">
    <location>
        <begin position="17"/>
        <end position="41"/>
    </location>
</feature>
<gene>
    <name evidence="2" type="ORF">Q4T40_00625</name>
</gene>
<organism evidence="2 3">
    <name type="scientific">Anaeroselena agilis</name>
    <dbReference type="NCBI Taxonomy" id="3063788"/>
    <lineage>
        <taxon>Bacteria</taxon>
        <taxon>Bacillati</taxon>
        <taxon>Bacillota</taxon>
        <taxon>Negativicutes</taxon>
        <taxon>Acetonemataceae</taxon>
        <taxon>Anaeroselena</taxon>
    </lineage>
</organism>
<feature type="transmembrane region" description="Helical" evidence="1">
    <location>
        <begin position="300"/>
        <end position="318"/>
    </location>
</feature>
<feature type="transmembrane region" description="Helical" evidence="1">
    <location>
        <begin position="366"/>
        <end position="383"/>
    </location>
</feature>
<dbReference type="Proteomes" id="UP001254848">
    <property type="component" value="Unassembled WGS sequence"/>
</dbReference>
<dbReference type="EMBL" id="JAUOZS010000001">
    <property type="protein sequence ID" value="MDT8899751.1"/>
    <property type="molecule type" value="Genomic_DNA"/>
</dbReference>
<feature type="transmembrane region" description="Helical" evidence="1">
    <location>
        <begin position="104"/>
        <end position="128"/>
    </location>
</feature>
<keyword evidence="1" id="KW-1133">Transmembrane helix</keyword>
<sequence>MDCLHHIKKADMPFESVVLLIVGMTMILTGGLLFPVAAGVFPYYENGPYGLLLVMVSLQMIALGKTPFGDMRRSKALLAAGAAVAAVGILTCCIPVFPRPVFRALLFLIMGPGGLVLLVRMCCAWGTLRTWVRQGGVLRHLVAACTAVYGLSMATAVLIWRQKLLTTPLTAGVILVYGVSVAYLAAVLWLVYREYPGAEKAAKDDGALSTDKATLLLTGIFMLLLGVVLIPVNLGMVPFSGSAQLGLLMVIFAVQMLASGSTPLGPFPRSWLMIFLGLVFAALGIVSCIVPDILAAPLTIMVGVLNILGGIIGLARTLMPRLTGATGPPGDVPPILRRLFATQVVMNLLAVAFGTSMLVANLVPGMIVGVVLAANGGILLYLIRILTVIDKMRGEQPG</sequence>
<protein>
    <submittedName>
        <fullName evidence="2">Uncharacterized protein</fullName>
    </submittedName>
</protein>
<accession>A0ABU3NV98</accession>
<comment type="caution">
    <text evidence="2">The sequence shown here is derived from an EMBL/GenBank/DDBJ whole genome shotgun (WGS) entry which is preliminary data.</text>
</comment>
<keyword evidence="3" id="KW-1185">Reference proteome</keyword>
<keyword evidence="1" id="KW-0812">Transmembrane</keyword>
<evidence type="ECO:0000313" key="3">
    <source>
        <dbReference type="Proteomes" id="UP001254848"/>
    </source>
</evidence>